<reference evidence="1" key="1">
    <citation type="journal article" date="2014" name="Front. Microbiol.">
        <title>High frequency of phylogenetically diverse reductive dehalogenase-homologous genes in deep subseafloor sedimentary metagenomes.</title>
        <authorList>
            <person name="Kawai M."/>
            <person name="Futagami T."/>
            <person name="Toyoda A."/>
            <person name="Takaki Y."/>
            <person name="Nishi S."/>
            <person name="Hori S."/>
            <person name="Arai W."/>
            <person name="Tsubouchi T."/>
            <person name="Morono Y."/>
            <person name="Uchiyama I."/>
            <person name="Ito T."/>
            <person name="Fujiyama A."/>
            <person name="Inagaki F."/>
            <person name="Takami H."/>
        </authorList>
    </citation>
    <scope>NUCLEOTIDE SEQUENCE</scope>
    <source>
        <strain evidence="1">Expedition CK06-06</strain>
    </source>
</reference>
<gene>
    <name evidence="1" type="ORF">S06H3_19079</name>
</gene>
<evidence type="ECO:0008006" key="2">
    <source>
        <dbReference type="Google" id="ProtNLM"/>
    </source>
</evidence>
<proteinExistence type="predicted"/>
<feature type="non-terminal residue" evidence="1">
    <location>
        <position position="46"/>
    </location>
</feature>
<protein>
    <recommendedName>
        <fullName evidence="2">GIY-YIG domain-containing protein</fullName>
    </recommendedName>
</protein>
<comment type="caution">
    <text evidence="1">The sequence shown here is derived from an EMBL/GenBank/DDBJ whole genome shotgun (WGS) entry which is preliminary data.</text>
</comment>
<dbReference type="EMBL" id="BARV01009727">
    <property type="protein sequence ID" value="GAI03554.1"/>
    <property type="molecule type" value="Genomic_DNA"/>
</dbReference>
<evidence type="ECO:0000313" key="1">
    <source>
        <dbReference type="EMBL" id="GAI03554.1"/>
    </source>
</evidence>
<accession>X1MB32</accession>
<name>X1MB32_9ZZZZ</name>
<dbReference type="AlphaFoldDB" id="X1MB32"/>
<organism evidence="1">
    <name type="scientific">marine sediment metagenome</name>
    <dbReference type="NCBI Taxonomy" id="412755"/>
    <lineage>
        <taxon>unclassified sequences</taxon>
        <taxon>metagenomes</taxon>
        <taxon>ecological metagenomes</taxon>
    </lineage>
</organism>
<sequence>MRGTYVLLAHVPYDLVLSVGELGNRSFKAGYYAYVGSALGGLEKRV</sequence>